<reference evidence="2 3" key="1">
    <citation type="submission" date="2021-05" db="EMBL/GenBank/DDBJ databases">
        <title>Genome Assembly of Synthetic Allotetraploid Brassica napus Reveals Homoeologous Exchanges between Subgenomes.</title>
        <authorList>
            <person name="Davis J.T."/>
        </authorList>
    </citation>
    <scope>NUCLEOTIDE SEQUENCE [LARGE SCALE GENOMIC DNA]</scope>
    <source>
        <strain evidence="3">cv. Da-Ae</strain>
        <tissue evidence="2">Seedling</tissue>
    </source>
</reference>
<name>A0ABQ7Y1N4_BRANA</name>
<accession>A0ABQ7Y1N4</accession>
<dbReference type="Pfam" id="PF03478">
    <property type="entry name" value="Beta-prop_KIB1-4"/>
    <property type="match status" value="2"/>
</dbReference>
<comment type="caution">
    <text evidence="2">The sequence shown here is derived from an EMBL/GenBank/DDBJ whole genome shotgun (WGS) entry which is preliminary data.</text>
</comment>
<dbReference type="Proteomes" id="UP000824890">
    <property type="component" value="Unassembled WGS sequence"/>
</dbReference>
<feature type="domain" description="KIB1-4 beta-propeller" evidence="1">
    <location>
        <begin position="6"/>
        <end position="251"/>
    </location>
</feature>
<evidence type="ECO:0000313" key="2">
    <source>
        <dbReference type="EMBL" id="KAH0862056.1"/>
    </source>
</evidence>
<dbReference type="InterPro" id="IPR005174">
    <property type="entry name" value="KIB1-4_b-propeller"/>
</dbReference>
<evidence type="ECO:0000259" key="1">
    <source>
        <dbReference type="Pfam" id="PF03478"/>
    </source>
</evidence>
<dbReference type="EMBL" id="JAGKQM010000018">
    <property type="protein sequence ID" value="KAH0862056.1"/>
    <property type="molecule type" value="Genomic_DNA"/>
</dbReference>
<keyword evidence="3" id="KW-1185">Reference proteome</keyword>
<dbReference type="PANTHER" id="PTHR31681">
    <property type="entry name" value="C2H2-LIKE ZINC FINGER PROTEIN"/>
    <property type="match status" value="1"/>
</dbReference>
<protein>
    <recommendedName>
        <fullName evidence="1">KIB1-4 beta-propeller domain-containing protein</fullName>
    </recommendedName>
</protein>
<proteinExistence type="predicted"/>
<organism evidence="2 3">
    <name type="scientific">Brassica napus</name>
    <name type="common">Rape</name>
    <dbReference type="NCBI Taxonomy" id="3708"/>
    <lineage>
        <taxon>Eukaryota</taxon>
        <taxon>Viridiplantae</taxon>
        <taxon>Streptophyta</taxon>
        <taxon>Embryophyta</taxon>
        <taxon>Tracheophyta</taxon>
        <taxon>Spermatophyta</taxon>
        <taxon>Magnoliopsida</taxon>
        <taxon>eudicotyledons</taxon>
        <taxon>Gunneridae</taxon>
        <taxon>Pentapetalae</taxon>
        <taxon>rosids</taxon>
        <taxon>malvids</taxon>
        <taxon>Brassicales</taxon>
        <taxon>Brassicaceae</taxon>
        <taxon>Brassiceae</taxon>
        <taxon>Brassica</taxon>
    </lineage>
</organism>
<evidence type="ECO:0000313" key="3">
    <source>
        <dbReference type="Proteomes" id="UP000824890"/>
    </source>
</evidence>
<feature type="domain" description="KIB1-4 beta-propeller" evidence="1">
    <location>
        <begin position="326"/>
        <end position="636"/>
    </location>
</feature>
<dbReference type="PANTHER" id="PTHR31681:SF73">
    <property type="entry name" value="DUF295 DOMAIN-CONTAINING PROTEIN"/>
    <property type="match status" value="1"/>
</dbReference>
<sequence length="672" mass="76920">MELLKEVGIIGASHGWVATLKNGIVCQDDLDLHAPDNNPKRIPLPPLETLPHNQTQIVTNIAMSSSSPEDEDCIVAVKFLGPQLSLCRPAQRDCTWSNIRISDPSFFSSHVMYSKRDEMFSMPSSRGHYTRSWDLVRHMKEPKLQMLMQPPEDQIPRMTKRAWQRLESCCTKQHYLVESSHTDETFMLKWYTQSRPTLNVWDHFLLLKIDKEGNALYTKDIGDLCILLSRSEPICIPAKLNRRAKNCIYMLTEHEFAIVGIGSNQKRLKLSKLSLRVSHLTVSQCFSNFIFKVEPCGSTLRDGDVGYLAIHSYIDNLIDCTPKKVPTELAKEMGTIGASHGWVATLKNGVVCLQDDLDLHASYTDPKRISLPPLVTLPNCQTRVVTNVAMSSSSPEDEDCIVAVKFLGPQLSLCRPSQRDCTWSNIRITDPSFFSSHVMYSKRDDMFSMMASGGNYTGSWDLGRHMTEPKLTMLSYPKQRVVKDRYIESMGKFADKELMRKCEWLQSEFNSYKTLSVWQFTSQIWHFSSQVWQLHSQVWQLTSTSYQHDSCCRMEHYLVESSHTSETFLVKWSTYINPQEGTVEWDQFLVFRIDEEGNAVYTEDFGGVCIFLSKAESFCLPAACLHDQRPNCIYHLSKNSFGIRCMDDNEKETTGDLNFPGPFWFPPKLDSK</sequence>
<gene>
    <name evidence="2" type="ORF">HID58_079267</name>
</gene>
<feature type="non-terminal residue" evidence="2">
    <location>
        <position position="672"/>
    </location>
</feature>